<dbReference type="PRINTS" id="PR00092">
    <property type="entry name" value="TYROSINASE"/>
</dbReference>
<dbReference type="Pfam" id="PF00264">
    <property type="entry name" value="Tyrosinase"/>
    <property type="match status" value="1"/>
</dbReference>
<evidence type="ECO:0000313" key="6">
    <source>
        <dbReference type="Proteomes" id="UP001281614"/>
    </source>
</evidence>
<keyword evidence="1" id="KW-0479">Metal-binding</keyword>
<dbReference type="Proteomes" id="UP001281614">
    <property type="component" value="Unassembled WGS sequence"/>
</dbReference>
<sequence length="341" mass="37727">MVKLLATLSILLAALQLATAACTQTSVRKPWTSLTEDERASYINSTLCLMDPEQAPAKVGSWGAKSRWEELLVAHIAQVRYIHTVGALFPWHRWYTKIHEDLLRSECGYTGPYTYWDEQADQAINPIQNASVWDRPASNTSAVVGFGTGQTDQDNCILDGAFAGYRLEISTQLTRNEIGSCLTRGLNQTAFDTVSQKNVVEPCMAVESDDYAEMMNCLGNTPHSGGHLGVGGIMRDHARSPADPIFWLHHTNFDRLWWNWQAASLTSRLYAMGGPNVANGQIFIDAQPAILPIEAFVPYFGDDGNVTTLDHVMWMPGLAENITIRDVSNIWPATDHGNGSR</sequence>
<dbReference type="SUPFAM" id="SSF48056">
    <property type="entry name" value="Di-copper centre-containing domain"/>
    <property type="match status" value="1"/>
</dbReference>
<dbReference type="PANTHER" id="PTHR11474">
    <property type="entry name" value="TYROSINASE FAMILY MEMBER"/>
    <property type="match status" value="1"/>
</dbReference>
<keyword evidence="3" id="KW-0732">Signal</keyword>
<dbReference type="PANTHER" id="PTHR11474:SF126">
    <property type="entry name" value="TYROSINASE-LIKE PROTEIN TYR-1-RELATED"/>
    <property type="match status" value="1"/>
</dbReference>
<dbReference type="PROSITE" id="PS00498">
    <property type="entry name" value="TYROSINASE_2"/>
    <property type="match status" value="1"/>
</dbReference>
<dbReference type="InterPro" id="IPR050316">
    <property type="entry name" value="Tyrosinase/Hemocyanin"/>
</dbReference>
<evidence type="ECO:0000256" key="3">
    <source>
        <dbReference type="SAM" id="SignalP"/>
    </source>
</evidence>
<feature type="domain" description="Tyrosinase copper-binding" evidence="4">
    <location>
        <begin position="243"/>
        <end position="254"/>
    </location>
</feature>
<protein>
    <submittedName>
        <fullName evidence="5">Amino acid transporter</fullName>
    </submittedName>
</protein>
<dbReference type="Gene3D" id="1.10.1280.10">
    <property type="entry name" value="Di-copper center containing domain from catechol oxidase"/>
    <property type="match status" value="1"/>
</dbReference>
<evidence type="ECO:0000256" key="1">
    <source>
        <dbReference type="ARBA" id="ARBA00022723"/>
    </source>
</evidence>
<accession>A0AAD9YAS1</accession>
<evidence type="ECO:0000259" key="4">
    <source>
        <dbReference type="PROSITE" id="PS00498"/>
    </source>
</evidence>
<evidence type="ECO:0000313" key="5">
    <source>
        <dbReference type="EMBL" id="KAK2752948.1"/>
    </source>
</evidence>
<gene>
    <name evidence="5" type="ORF">CKAH01_06189</name>
</gene>
<keyword evidence="6" id="KW-1185">Reference proteome</keyword>
<dbReference type="GO" id="GO:0016491">
    <property type="term" value="F:oxidoreductase activity"/>
    <property type="evidence" value="ECO:0007669"/>
    <property type="project" value="InterPro"/>
</dbReference>
<feature type="signal peptide" evidence="3">
    <location>
        <begin position="1"/>
        <end position="20"/>
    </location>
</feature>
<dbReference type="PROSITE" id="PS51257">
    <property type="entry name" value="PROKAR_LIPOPROTEIN"/>
    <property type="match status" value="1"/>
</dbReference>
<feature type="chain" id="PRO_5041995772" evidence="3">
    <location>
        <begin position="21"/>
        <end position="341"/>
    </location>
</feature>
<keyword evidence="2" id="KW-0186">Copper</keyword>
<comment type="caution">
    <text evidence="5">The sequence shown here is derived from an EMBL/GenBank/DDBJ whole genome shotgun (WGS) entry which is preliminary data.</text>
</comment>
<proteinExistence type="predicted"/>
<organism evidence="5 6">
    <name type="scientific">Colletotrichum kahawae</name>
    <name type="common">Coffee berry disease fungus</name>
    <dbReference type="NCBI Taxonomy" id="34407"/>
    <lineage>
        <taxon>Eukaryota</taxon>
        <taxon>Fungi</taxon>
        <taxon>Dikarya</taxon>
        <taxon>Ascomycota</taxon>
        <taxon>Pezizomycotina</taxon>
        <taxon>Sordariomycetes</taxon>
        <taxon>Hypocreomycetidae</taxon>
        <taxon>Glomerellales</taxon>
        <taxon>Glomerellaceae</taxon>
        <taxon>Colletotrichum</taxon>
        <taxon>Colletotrichum gloeosporioides species complex</taxon>
    </lineage>
</organism>
<evidence type="ECO:0000256" key="2">
    <source>
        <dbReference type="ARBA" id="ARBA00023008"/>
    </source>
</evidence>
<dbReference type="GO" id="GO:0046872">
    <property type="term" value="F:metal ion binding"/>
    <property type="evidence" value="ECO:0007669"/>
    <property type="project" value="UniProtKB-KW"/>
</dbReference>
<dbReference type="InterPro" id="IPR008922">
    <property type="entry name" value="Di-copper_centre_dom_sf"/>
</dbReference>
<dbReference type="AlphaFoldDB" id="A0AAD9YAS1"/>
<dbReference type="InterPro" id="IPR002227">
    <property type="entry name" value="Tyrosinase_Cu-bd"/>
</dbReference>
<reference evidence="5" key="1">
    <citation type="submission" date="2023-02" db="EMBL/GenBank/DDBJ databases">
        <title>Colletotrichum kahawae CIFC_Que2 genome sequencing and assembly.</title>
        <authorList>
            <person name="Baroncelli R."/>
        </authorList>
    </citation>
    <scope>NUCLEOTIDE SEQUENCE</scope>
    <source>
        <strain evidence="5">CIFC_Que2</strain>
    </source>
</reference>
<dbReference type="EMBL" id="VYYT01000245">
    <property type="protein sequence ID" value="KAK2752948.1"/>
    <property type="molecule type" value="Genomic_DNA"/>
</dbReference>
<name>A0AAD9YAS1_COLKA</name>